<accession>A0A0M2V2I3</accession>
<feature type="region of interest" description="Disordered" evidence="1">
    <location>
        <begin position="1"/>
        <end position="26"/>
    </location>
</feature>
<evidence type="ECO:0000313" key="3">
    <source>
        <dbReference type="Proteomes" id="UP000034228"/>
    </source>
</evidence>
<gene>
    <name evidence="2" type="ORF">WG68_13385</name>
</gene>
<dbReference type="EMBL" id="LAHO01000013">
    <property type="protein sequence ID" value="KKO44826.1"/>
    <property type="molecule type" value="Genomic_DNA"/>
</dbReference>
<evidence type="ECO:0000256" key="1">
    <source>
        <dbReference type="SAM" id="MobiDB-lite"/>
    </source>
</evidence>
<dbReference type="AlphaFoldDB" id="A0A0M2V2I3"/>
<feature type="compositionally biased region" description="Basic and acidic residues" evidence="1">
    <location>
        <begin position="75"/>
        <end position="84"/>
    </location>
</feature>
<evidence type="ECO:0000313" key="2">
    <source>
        <dbReference type="EMBL" id="KKO44826.1"/>
    </source>
</evidence>
<dbReference type="PATRIC" id="fig|336831.14.peg.3444"/>
<feature type="region of interest" description="Disordered" evidence="1">
    <location>
        <begin position="75"/>
        <end position="97"/>
    </location>
</feature>
<feature type="compositionally biased region" description="Basic and acidic residues" evidence="1">
    <location>
        <begin position="1"/>
        <end position="19"/>
    </location>
</feature>
<name>A0A0M2V2I3_9GAMM</name>
<keyword evidence="3" id="KW-1185">Reference proteome</keyword>
<proteinExistence type="predicted"/>
<dbReference type="OrthoDB" id="5771659at2"/>
<reference evidence="2 3" key="1">
    <citation type="submission" date="2015-03" db="EMBL/GenBank/DDBJ databases">
        <title>Draft genome sequences of two protease-producing strains of Arsukibacterium isolated from two cold and alkaline environments.</title>
        <authorList>
            <person name="Lylloff J.E."/>
            <person name="Skov L.B."/>
            <person name="Jepsen M."/>
            <person name="Hallin P.F."/>
            <person name="Sorensen S.J."/>
            <person name="Stougaard P."/>
            <person name="Glaring M.A."/>
        </authorList>
    </citation>
    <scope>NUCLEOTIDE SEQUENCE [LARGE SCALE GENOMIC DNA]</scope>
    <source>
        <strain evidence="2 3">GCM72</strain>
    </source>
</reference>
<protein>
    <submittedName>
        <fullName evidence="2">Uncharacterized protein</fullName>
    </submittedName>
</protein>
<organism evidence="2 3">
    <name type="scientific">Arsukibacterium ikkense</name>
    <dbReference type="NCBI Taxonomy" id="336831"/>
    <lineage>
        <taxon>Bacteria</taxon>
        <taxon>Pseudomonadati</taxon>
        <taxon>Pseudomonadota</taxon>
        <taxon>Gammaproteobacteria</taxon>
        <taxon>Chromatiales</taxon>
        <taxon>Chromatiaceae</taxon>
        <taxon>Arsukibacterium</taxon>
    </lineage>
</organism>
<dbReference type="Proteomes" id="UP000034228">
    <property type="component" value="Unassembled WGS sequence"/>
</dbReference>
<comment type="caution">
    <text evidence="2">The sequence shown here is derived from an EMBL/GenBank/DDBJ whole genome shotgun (WGS) entry which is preliminary data.</text>
</comment>
<dbReference type="RefSeq" id="WP_046558213.1">
    <property type="nucleotide sequence ID" value="NZ_LAHO01000013.1"/>
</dbReference>
<sequence>MSNKKADKPKLVHSKDVEARPQPGTPEFDAWLLKRAKERADEYFTGEYDLGDDERGILAGGYDRLLMSDKELAEEEKAMEQAHKQERRKHLKSVDSK</sequence>